<evidence type="ECO:0000256" key="3">
    <source>
        <dbReference type="ARBA" id="ARBA00022750"/>
    </source>
</evidence>
<dbReference type="PANTHER" id="PTHR37984">
    <property type="entry name" value="PROTEIN CBG26694"/>
    <property type="match status" value="1"/>
</dbReference>
<evidence type="ECO:0000256" key="4">
    <source>
        <dbReference type="ARBA" id="ARBA00022801"/>
    </source>
</evidence>
<proteinExistence type="predicted"/>
<accession>A0ABQ5F2X8</accession>
<evidence type="ECO:0000256" key="5">
    <source>
        <dbReference type="ARBA" id="ARBA00022842"/>
    </source>
</evidence>
<dbReference type="CDD" id="cd01647">
    <property type="entry name" value="RT_LTR"/>
    <property type="match status" value="1"/>
</dbReference>
<dbReference type="InterPro" id="IPR043128">
    <property type="entry name" value="Rev_trsase/Diguanyl_cyclase"/>
</dbReference>
<keyword evidence="6" id="KW-0229">DNA integration</keyword>
<dbReference type="Pfam" id="PF17921">
    <property type="entry name" value="Integrase_H2C2"/>
    <property type="match status" value="1"/>
</dbReference>
<keyword evidence="1" id="KW-0645">Protease</keyword>
<evidence type="ECO:0000259" key="13">
    <source>
        <dbReference type="PROSITE" id="PS50878"/>
    </source>
</evidence>
<feature type="coiled-coil region" evidence="11">
    <location>
        <begin position="1255"/>
        <end position="1323"/>
    </location>
</feature>
<dbReference type="PROSITE" id="PS50878">
    <property type="entry name" value="RT_POL"/>
    <property type="match status" value="1"/>
</dbReference>
<dbReference type="EMBL" id="BQNB010016918">
    <property type="protein sequence ID" value="GJT57289.1"/>
    <property type="molecule type" value="Genomic_DNA"/>
</dbReference>
<feature type="region of interest" description="Disordered" evidence="12">
    <location>
        <begin position="1042"/>
        <end position="1153"/>
    </location>
</feature>
<evidence type="ECO:0000256" key="6">
    <source>
        <dbReference type="ARBA" id="ARBA00022908"/>
    </source>
</evidence>
<reference evidence="14" key="2">
    <citation type="submission" date="2022-01" db="EMBL/GenBank/DDBJ databases">
        <authorList>
            <person name="Yamashiro T."/>
            <person name="Shiraishi A."/>
            <person name="Satake H."/>
            <person name="Nakayama K."/>
        </authorList>
    </citation>
    <scope>NUCLEOTIDE SEQUENCE</scope>
</reference>
<gene>
    <name evidence="14" type="ORF">Tco_0992343</name>
</gene>
<feature type="compositionally biased region" description="Polar residues" evidence="12">
    <location>
        <begin position="1087"/>
        <end position="1097"/>
    </location>
</feature>
<feature type="compositionally biased region" description="Polar residues" evidence="12">
    <location>
        <begin position="1134"/>
        <end position="1144"/>
    </location>
</feature>
<feature type="compositionally biased region" description="Basic residues" evidence="12">
    <location>
        <begin position="1054"/>
        <end position="1079"/>
    </location>
</feature>
<evidence type="ECO:0000256" key="8">
    <source>
        <dbReference type="ARBA" id="ARBA00022932"/>
    </source>
</evidence>
<keyword evidence="3" id="KW-0064">Aspartyl protease</keyword>
<keyword evidence="4" id="KW-0378">Hydrolase</keyword>
<keyword evidence="5" id="KW-0460">Magnesium</keyword>
<dbReference type="PANTHER" id="PTHR37984:SF5">
    <property type="entry name" value="PROTEIN NYNRIN-LIKE"/>
    <property type="match status" value="1"/>
</dbReference>
<keyword evidence="9" id="KW-0238">DNA-binding</keyword>
<dbReference type="InterPro" id="IPR050951">
    <property type="entry name" value="Retrovirus_Pol_polyprotein"/>
</dbReference>
<dbReference type="CDD" id="cd09272">
    <property type="entry name" value="RNase_HI_RT_Ty1"/>
    <property type="match status" value="1"/>
</dbReference>
<dbReference type="InterPro" id="IPR013103">
    <property type="entry name" value="RVT_2"/>
</dbReference>
<evidence type="ECO:0000313" key="14">
    <source>
        <dbReference type="EMBL" id="GJT57289.1"/>
    </source>
</evidence>
<keyword evidence="11" id="KW-0175">Coiled coil</keyword>
<evidence type="ECO:0000256" key="7">
    <source>
        <dbReference type="ARBA" id="ARBA00022918"/>
    </source>
</evidence>
<feature type="domain" description="Reverse transcriptase" evidence="13">
    <location>
        <begin position="1"/>
        <end position="83"/>
    </location>
</feature>
<keyword evidence="7" id="KW-0695">RNA-directed DNA polymerase</keyword>
<evidence type="ECO:0000256" key="1">
    <source>
        <dbReference type="ARBA" id="ARBA00022670"/>
    </source>
</evidence>
<name>A0ABQ5F2X8_9ASTR</name>
<keyword evidence="8" id="KW-0548">Nucleotidyltransferase</keyword>
<dbReference type="Gene3D" id="1.10.340.70">
    <property type="match status" value="1"/>
</dbReference>
<sequence length="1492" mass="170005">MPFGLTNAQAVLMDLMIRVCRPYLDKFVIVFIDDILIYSKTQEEHVEHLRLVLELLKKEKMYAKFSKCEFLDKRMCSFLAFVYMVNEIHVDPSKIEAVKNWKALRTPTKVRSFLGLAGYYCRFIENFSKIVKSLTILTQKSKTFDWGEKQELTFQTLKDKLCNARSISALRVDQKTLWVYYVSPGLDEMIEQRSDGTLYYLDQIWVPLKGDVRTLIMDESHKSKYSVHPGADKMYFDLRDRYWWSGMKNDIAVYVNENAQGNSMDFVTKFPRTSRTAVFANYVVYEVREKGVIRFGKKWKLAPRFVGAFEIIKKIGPVAYRLDLPKELDDFHDTFHVSNLKKCLADPTLQVPLDKIQVDAKLNFVEETCRNFGNVSSRRCKYKYVSLRYRIDKIFLGLRVLPSTPLNFVHGVIGKELPCLVWSYPNIVLQLVGPLGPGGMLGHGDRLEGMLGLEVSRVDFHVKSCFVYFVWFLVLEVLKLDLDPCVGIGISFPAPQDRWSQDTHIELVNIIGNPTTEMLTRSMAKELSATSTRECLFVDFLSKKEPKKVSKALKHPGWVDAMQEELNQFARNKVWILARIVAQGYNQQEVIDYDETFAPVSRLEAIRIFLAFASYMNYTVYQMDVKSALLNGKLKEEVYVKQPPDFDISEFLNHVCKLDKALYGLKKAPRACENTNGKADINGKAINETRYRGFYLKGYSESHYIGYNMDRKITLGACQLLGGKLMCWSAKKQQSIAMSSAEAEYVPAAGCCANILWMKSQLTDYNIYMRRDHILKGDIELHVIPTQYQLANIFTKPLDEPTFKRLICELGTDISKITRKPPKTGKHGHGKRKSIREAKDSKAKPEKVKLHFWRETVKDKGSQGLITGDILHKPELLIVSLIEDFAPVKIKLLGILEEVRVNTFRNATGTHYISHSSEHVAPPSIETVRQWFPTIGYREAVEAKGTLKKVFFLLDGDYEKLIWEDIITKLNKKTREKVVPHTRFLSLLLEHKIKRCGNDNVTLNPTQVFSVHNWALKKNQREGPPFTDHMLAICNADVPVEHKAPNTSSYTRKKDSKGKKLGAKSGHRKQLTSSKHHPFPKIEATKCGSSKAPTGSKTGHVVKETQSSSALDTNPSQPPASTPVVAGLHKEDQQATGGPTSLGVTSKGGAKPQLNSSTNLCVLVEKTISASKGLETVLTQPTIGKGASDITKKIEEEFNTSPDLSSSKDTQKEIKLEDLSKLVQDMRIDFMDLDSPNDDEPIIVQDESDKEVHAKKELTNQVLLLQSQNHKLEKQKSKAEVEIAILSAQPTFLNVEQLTKLLLKELSSKFTKLTRGIKELKKHAHDLEIELLGDLKEIPTKLDNFTSTVESLTTQVAELKTLQWELYNTLLNDLARKKRKHADDIHDIFRSTKKFKTFVQYKDHPAGTVLNEPVLGMILFNSFHKQDFVIIEDFRDCPNEMLYTVQDIFFRLHQGTGLDDHARTFSSLLLAEVDKRNLNPLKQMRAIEQLRQ</sequence>
<feature type="compositionally biased region" description="Polar residues" evidence="12">
    <location>
        <begin position="1104"/>
        <end position="1115"/>
    </location>
</feature>
<organism evidence="14 15">
    <name type="scientific">Tanacetum coccineum</name>
    <dbReference type="NCBI Taxonomy" id="301880"/>
    <lineage>
        <taxon>Eukaryota</taxon>
        <taxon>Viridiplantae</taxon>
        <taxon>Streptophyta</taxon>
        <taxon>Embryophyta</taxon>
        <taxon>Tracheophyta</taxon>
        <taxon>Spermatophyta</taxon>
        <taxon>Magnoliopsida</taxon>
        <taxon>eudicotyledons</taxon>
        <taxon>Gunneridae</taxon>
        <taxon>Pentapetalae</taxon>
        <taxon>asterids</taxon>
        <taxon>campanulids</taxon>
        <taxon>Asterales</taxon>
        <taxon>Asteraceae</taxon>
        <taxon>Asteroideae</taxon>
        <taxon>Anthemideae</taxon>
        <taxon>Anthemidinae</taxon>
        <taxon>Tanacetum</taxon>
    </lineage>
</organism>
<reference evidence="14" key="1">
    <citation type="journal article" date="2022" name="Int. J. Mol. Sci.">
        <title>Draft Genome of Tanacetum Coccineum: Genomic Comparison of Closely Related Tanacetum-Family Plants.</title>
        <authorList>
            <person name="Yamashiro T."/>
            <person name="Shiraishi A."/>
            <person name="Nakayama K."/>
            <person name="Satake H."/>
        </authorList>
    </citation>
    <scope>NUCLEOTIDE SEQUENCE</scope>
</reference>
<dbReference type="SUPFAM" id="SSF56672">
    <property type="entry name" value="DNA/RNA polymerases"/>
    <property type="match status" value="1"/>
</dbReference>
<dbReference type="Proteomes" id="UP001151760">
    <property type="component" value="Unassembled WGS sequence"/>
</dbReference>
<dbReference type="Pfam" id="PF07727">
    <property type="entry name" value="RVT_2"/>
    <property type="match status" value="1"/>
</dbReference>
<evidence type="ECO:0000256" key="11">
    <source>
        <dbReference type="SAM" id="Coils"/>
    </source>
</evidence>
<feature type="region of interest" description="Disordered" evidence="12">
    <location>
        <begin position="818"/>
        <end position="841"/>
    </location>
</feature>
<comment type="caution">
    <text evidence="14">The sequence shown here is derived from an EMBL/GenBank/DDBJ whole genome shotgun (WGS) entry which is preliminary data.</text>
</comment>
<dbReference type="Pfam" id="PF00078">
    <property type="entry name" value="RVT_1"/>
    <property type="match status" value="1"/>
</dbReference>
<evidence type="ECO:0000256" key="2">
    <source>
        <dbReference type="ARBA" id="ARBA00022723"/>
    </source>
</evidence>
<dbReference type="InterPro" id="IPR041588">
    <property type="entry name" value="Integrase_H2C2"/>
</dbReference>
<keyword evidence="8" id="KW-0808">Transferase</keyword>
<keyword evidence="2" id="KW-0479">Metal-binding</keyword>
<keyword evidence="8" id="KW-0239">DNA-directed DNA polymerase</keyword>
<evidence type="ECO:0000256" key="12">
    <source>
        <dbReference type="SAM" id="MobiDB-lite"/>
    </source>
</evidence>
<dbReference type="InterPro" id="IPR043502">
    <property type="entry name" value="DNA/RNA_pol_sf"/>
</dbReference>
<dbReference type="InterPro" id="IPR000477">
    <property type="entry name" value="RT_dom"/>
</dbReference>
<evidence type="ECO:0000256" key="10">
    <source>
        <dbReference type="ARBA" id="ARBA00023172"/>
    </source>
</evidence>
<evidence type="ECO:0000256" key="9">
    <source>
        <dbReference type="ARBA" id="ARBA00023125"/>
    </source>
</evidence>
<protein>
    <submittedName>
        <fullName evidence="14">Retrovirus-related pol polyprotein from transposon TNT 1-94</fullName>
    </submittedName>
</protein>
<dbReference type="Gene3D" id="3.30.70.270">
    <property type="match status" value="2"/>
</dbReference>
<dbReference type="InterPro" id="IPR056924">
    <property type="entry name" value="SH3_Tf2-1"/>
</dbReference>
<evidence type="ECO:0000313" key="15">
    <source>
        <dbReference type="Proteomes" id="UP001151760"/>
    </source>
</evidence>
<keyword evidence="15" id="KW-1185">Reference proteome</keyword>
<dbReference type="Pfam" id="PF24626">
    <property type="entry name" value="SH3_Tf2-1"/>
    <property type="match status" value="1"/>
</dbReference>
<feature type="compositionally biased region" description="Basic residues" evidence="12">
    <location>
        <begin position="818"/>
        <end position="834"/>
    </location>
</feature>
<keyword evidence="10" id="KW-0233">DNA recombination</keyword>